<sequence>MTINTFRLSAFFGGFFICLALAAAPPVSAYQLPTTPAVADAPALDGLWKGQLKVPGGQLDVIFRFMKLSGGEYFCSLDVPMQKVSRMNVKMEVKADTVLLFAEESNSRFVGKLSADSKQINGIWQQPGFKTPMVLNFSPLPDMSAKNVRLTPPYREEEATFTNLTANARLSGMLTIPAVRGRFQPWCSSAMPARRTATAPWATSPPWACSPIF</sequence>
<keyword evidence="3" id="KW-1185">Reference proteome</keyword>
<feature type="signal peptide" evidence="1">
    <location>
        <begin position="1"/>
        <end position="29"/>
    </location>
</feature>
<gene>
    <name evidence="2" type="ORF">BEN47_08130</name>
</gene>
<reference evidence="2 3" key="1">
    <citation type="submission" date="2016-08" db="EMBL/GenBank/DDBJ databases">
        <title>Hymenobacter coccineus sp. nov., Hymenobacter lapidarius sp. nov. and Hymenobacter glacialis sp. nov., isolated from Antarctic soil.</title>
        <authorList>
            <person name="Sedlacek I."/>
            <person name="Kralova S."/>
            <person name="Kyrova K."/>
            <person name="Maslanova I."/>
            <person name="Stankova E."/>
            <person name="Vrbovska V."/>
            <person name="Nemec M."/>
            <person name="Bartak M."/>
            <person name="Svec P."/>
            <person name="Busse H.-J."/>
            <person name="Pantucek R."/>
        </authorList>
    </citation>
    <scope>NUCLEOTIDE SEQUENCE [LARGE SCALE GENOMIC DNA]</scope>
    <source>
        <strain evidence="2 3">CCM 8643</strain>
    </source>
</reference>
<evidence type="ECO:0000256" key="1">
    <source>
        <dbReference type="SAM" id="SignalP"/>
    </source>
</evidence>
<organism evidence="2 3">
    <name type="scientific">Hymenobacter lapidarius</name>
    <dbReference type="NCBI Taxonomy" id="1908237"/>
    <lineage>
        <taxon>Bacteria</taxon>
        <taxon>Pseudomonadati</taxon>
        <taxon>Bacteroidota</taxon>
        <taxon>Cytophagia</taxon>
        <taxon>Cytophagales</taxon>
        <taxon>Hymenobacteraceae</taxon>
        <taxon>Hymenobacter</taxon>
    </lineage>
</organism>
<dbReference type="STRING" id="1908237.BEN47_08130"/>
<protein>
    <submittedName>
        <fullName evidence="2">Uncharacterized protein</fullName>
    </submittedName>
</protein>
<feature type="chain" id="PRO_5009579307" evidence="1">
    <location>
        <begin position="30"/>
        <end position="213"/>
    </location>
</feature>
<comment type="caution">
    <text evidence="2">The sequence shown here is derived from an EMBL/GenBank/DDBJ whole genome shotgun (WGS) entry which is preliminary data.</text>
</comment>
<evidence type="ECO:0000313" key="2">
    <source>
        <dbReference type="EMBL" id="OGX89085.1"/>
    </source>
</evidence>
<dbReference type="AlphaFoldDB" id="A0A1G1TDY7"/>
<proteinExistence type="predicted"/>
<dbReference type="Proteomes" id="UP000176294">
    <property type="component" value="Unassembled WGS sequence"/>
</dbReference>
<dbReference type="OrthoDB" id="9809549at2"/>
<evidence type="ECO:0000313" key="3">
    <source>
        <dbReference type="Proteomes" id="UP000176294"/>
    </source>
</evidence>
<keyword evidence="1" id="KW-0732">Signal</keyword>
<accession>A0A1G1TDY7</accession>
<dbReference type="EMBL" id="MDZB01000044">
    <property type="protein sequence ID" value="OGX89085.1"/>
    <property type="molecule type" value="Genomic_DNA"/>
</dbReference>
<name>A0A1G1TDY7_9BACT</name>